<evidence type="ECO:0000313" key="1">
    <source>
        <dbReference type="EMBL" id="KAI9918882.1"/>
    </source>
</evidence>
<proteinExistence type="predicted"/>
<accession>A0ACC0WKG9</accession>
<keyword evidence="2" id="KW-1185">Reference proteome</keyword>
<comment type="caution">
    <text evidence="1">The sequence shown here is derived from an EMBL/GenBank/DDBJ whole genome shotgun (WGS) entry which is preliminary data.</text>
</comment>
<dbReference type="EMBL" id="CM047591">
    <property type="protein sequence ID" value="KAI9918882.1"/>
    <property type="molecule type" value="Genomic_DNA"/>
</dbReference>
<sequence>MPRATLRTPFNPDHQVDYGVSIASRDAATSKVVSVNFLFYIHFGRDDPDTSTAGVAEPKISNLSPGHFEPKITYSSSAASTKRAGTNSRSCTGTRTPFFSKKCKKFPSQPQEHHSIELRRQTDGNPALHQQSDC</sequence>
<reference evidence="1 2" key="1">
    <citation type="journal article" date="2022" name="bioRxiv">
        <title>The genome of the oomycete Peronosclerospora sorghi, a cosmopolitan pathogen of maize and sorghum, is inflated with dispersed pseudogenes.</title>
        <authorList>
            <person name="Fletcher K."/>
            <person name="Martin F."/>
            <person name="Isakeit T."/>
            <person name="Cavanaugh K."/>
            <person name="Magill C."/>
            <person name="Michelmore R."/>
        </authorList>
    </citation>
    <scope>NUCLEOTIDE SEQUENCE [LARGE SCALE GENOMIC DNA]</scope>
    <source>
        <strain evidence="1">P6</strain>
    </source>
</reference>
<dbReference type="Proteomes" id="UP001163321">
    <property type="component" value="Chromosome 12"/>
</dbReference>
<evidence type="ECO:0000313" key="2">
    <source>
        <dbReference type="Proteomes" id="UP001163321"/>
    </source>
</evidence>
<gene>
    <name evidence="1" type="ORF">PsorP6_011252</name>
</gene>
<name>A0ACC0WKG9_9STRA</name>
<protein>
    <submittedName>
        <fullName evidence="1">Uncharacterized protein</fullName>
    </submittedName>
</protein>
<organism evidence="1 2">
    <name type="scientific">Peronosclerospora sorghi</name>
    <dbReference type="NCBI Taxonomy" id="230839"/>
    <lineage>
        <taxon>Eukaryota</taxon>
        <taxon>Sar</taxon>
        <taxon>Stramenopiles</taxon>
        <taxon>Oomycota</taxon>
        <taxon>Peronosporomycetes</taxon>
        <taxon>Peronosporales</taxon>
        <taxon>Peronosporaceae</taxon>
        <taxon>Peronosclerospora</taxon>
    </lineage>
</organism>